<comment type="subcellular location">
    <subcellularLocation>
        <location evidence="1">Cell outer membrane</location>
    </subcellularLocation>
</comment>
<dbReference type="AlphaFoldDB" id="A0A246WTC8"/>
<dbReference type="GO" id="GO:0055085">
    <property type="term" value="P:transmembrane transport"/>
    <property type="evidence" value="ECO:0007669"/>
    <property type="project" value="TreeGrafter"/>
</dbReference>
<reference evidence="3 4" key="1">
    <citation type="submission" date="2017-06" db="EMBL/GenBank/DDBJ databases">
        <title>Herbaspirillum phytohormonus sp. nov., isolated from the root nodule of Robinia pseudoacacia in lead-zinc mine.</title>
        <authorList>
            <person name="Fan M."/>
            <person name="Lin Y."/>
        </authorList>
    </citation>
    <scope>NUCLEOTIDE SEQUENCE [LARGE SCALE GENOMIC DNA]</scope>
    <source>
        <strain evidence="3 4">HZ10</strain>
    </source>
</reference>
<dbReference type="PANTHER" id="PTHR36920:SF1">
    <property type="entry name" value="OUTER MEMBRANE PROTEIN W"/>
    <property type="match status" value="1"/>
</dbReference>
<feature type="signal peptide" evidence="2">
    <location>
        <begin position="1"/>
        <end position="26"/>
    </location>
</feature>
<evidence type="ECO:0000313" key="4">
    <source>
        <dbReference type="Proteomes" id="UP000197596"/>
    </source>
</evidence>
<sequence>MQKQFSLLPKIAALSVMVACAAPAMAQTAGSNVVNLGWFHLSPQDSSETLRKNDGPGAGPIPGSGATVSNADTVGIAFTHFFTDNFAVTTDLGIPPTFKLNGTGTLAGVGEIGKAKQWSPAIVAKWFFGDGNSKFRPFVGAGVSYVWYDSVELSNGFQQTISSKYSGGAVTTAKSSAKLSSSWAPVFNVGATYNFDKNWSLGFSVSYLPLKTNADITTELPALAGGTTHSSTSLTLNPIVTFLSVGYKF</sequence>
<dbReference type="SUPFAM" id="SSF56925">
    <property type="entry name" value="OMPA-like"/>
    <property type="match status" value="1"/>
</dbReference>
<name>A0A246WTC8_9BURK</name>
<dbReference type="Gene3D" id="2.40.160.20">
    <property type="match status" value="1"/>
</dbReference>
<accession>A0A246WTC8</accession>
<dbReference type="InterPro" id="IPR011250">
    <property type="entry name" value="OMP/PagP_B-barrel"/>
</dbReference>
<evidence type="ECO:0008006" key="5">
    <source>
        <dbReference type="Google" id="ProtNLM"/>
    </source>
</evidence>
<evidence type="ECO:0000256" key="1">
    <source>
        <dbReference type="ARBA" id="ARBA00004442"/>
    </source>
</evidence>
<dbReference type="EMBL" id="NJGU01000005">
    <property type="protein sequence ID" value="OWY29399.1"/>
    <property type="molecule type" value="Genomic_DNA"/>
</dbReference>
<dbReference type="Pfam" id="PF03922">
    <property type="entry name" value="OmpW"/>
    <property type="match status" value="1"/>
</dbReference>
<evidence type="ECO:0000256" key="2">
    <source>
        <dbReference type="SAM" id="SignalP"/>
    </source>
</evidence>
<protein>
    <recommendedName>
        <fullName evidence="5">OmpW family protein</fullName>
    </recommendedName>
</protein>
<dbReference type="GO" id="GO:0009279">
    <property type="term" value="C:cell outer membrane"/>
    <property type="evidence" value="ECO:0007669"/>
    <property type="project" value="UniProtKB-SubCell"/>
</dbReference>
<dbReference type="InterPro" id="IPR005618">
    <property type="entry name" value="OMPW"/>
</dbReference>
<keyword evidence="2" id="KW-0732">Signal</keyword>
<comment type="caution">
    <text evidence="3">The sequence shown here is derived from an EMBL/GenBank/DDBJ whole genome shotgun (WGS) entry which is preliminary data.</text>
</comment>
<dbReference type="Proteomes" id="UP000197596">
    <property type="component" value="Unassembled WGS sequence"/>
</dbReference>
<dbReference type="PANTHER" id="PTHR36920">
    <property type="match status" value="1"/>
</dbReference>
<organism evidence="3 4">
    <name type="scientific">Herbaspirillum robiniae</name>
    <dbReference type="NCBI Taxonomy" id="2014887"/>
    <lineage>
        <taxon>Bacteria</taxon>
        <taxon>Pseudomonadati</taxon>
        <taxon>Pseudomonadota</taxon>
        <taxon>Betaproteobacteria</taxon>
        <taxon>Burkholderiales</taxon>
        <taxon>Oxalobacteraceae</taxon>
        <taxon>Herbaspirillum</taxon>
    </lineage>
</organism>
<dbReference type="RefSeq" id="WP_088751109.1">
    <property type="nucleotide sequence ID" value="NZ_NJGU01000005.1"/>
</dbReference>
<proteinExistence type="predicted"/>
<gene>
    <name evidence="3" type="ORF">CEJ42_11200</name>
</gene>
<feature type="chain" id="PRO_5012602974" description="OmpW family protein" evidence="2">
    <location>
        <begin position="27"/>
        <end position="249"/>
    </location>
</feature>
<evidence type="ECO:0000313" key="3">
    <source>
        <dbReference type="EMBL" id="OWY29399.1"/>
    </source>
</evidence>